<evidence type="ECO:0000313" key="10">
    <source>
        <dbReference type="Proteomes" id="UP001497497"/>
    </source>
</evidence>
<evidence type="ECO:0000256" key="4">
    <source>
        <dbReference type="ARBA" id="ARBA00022741"/>
    </source>
</evidence>
<keyword evidence="4" id="KW-0547">Nucleotide-binding</keyword>
<dbReference type="PANTHER" id="PTHR24070">
    <property type="entry name" value="RAS, DI-RAS, AND RHEB FAMILY MEMBERS OF SMALL GTPASE SUPERFAMILY"/>
    <property type="match status" value="1"/>
</dbReference>
<dbReference type="SMART" id="SM00176">
    <property type="entry name" value="RAN"/>
    <property type="match status" value="1"/>
</dbReference>
<dbReference type="SUPFAM" id="SSF52540">
    <property type="entry name" value="P-loop containing nucleoside triphosphate hydrolases"/>
    <property type="match status" value="1"/>
</dbReference>
<dbReference type="PROSITE" id="PS51420">
    <property type="entry name" value="RHO"/>
    <property type="match status" value="1"/>
</dbReference>
<keyword evidence="5" id="KW-0378">Hydrolase</keyword>
<evidence type="ECO:0000256" key="2">
    <source>
        <dbReference type="ARBA" id="ARBA00011984"/>
    </source>
</evidence>
<dbReference type="GO" id="GO:0005886">
    <property type="term" value="C:plasma membrane"/>
    <property type="evidence" value="ECO:0007669"/>
    <property type="project" value="UniProtKB-SubCell"/>
</dbReference>
<dbReference type="InterPro" id="IPR020849">
    <property type="entry name" value="Small_GTPase_Ras-type"/>
</dbReference>
<accession>A0AAV2IHP7</accession>
<reference evidence="9 10" key="1">
    <citation type="submission" date="2024-04" db="EMBL/GenBank/DDBJ databases">
        <authorList>
            <consortium name="Genoscope - CEA"/>
            <person name="William W."/>
        </authorList>
    </citation>
    <scope>NUCLEOTIDE SEQUENCE [LARGE SCALE GENOMIC DNA]</scope>
</reference>
<name>A0AAV2IHP7_LYMST</name>
<gene>
    <name evidence="9" type="ORF">GSLYS_00019918001</name>
</gene>
<evidence type="ECO:0000256" key="1">
    <source>
        <dbReference type="ARBA" id="ARBA00004236"/>
    </source>
</evidence>
<dbReference type="FunFam" id="3.40.50.300:FF:000343">
    <property type="entry name" value="Ras family gtpase"/>
    <property type="match status" value="1"/>
</dbReference>
<dbReference type="GO" id="GO:0007165">
    <property type="term" value="P:signal transduction"/>
    <property type="evidence" value="ECO:0007669"/>
    <property type="project" value="InterPro"/>
</dbReference>
<evidence type="ECO:0000256" key="7">
    <source>
        <dbReference type="ARBA" id="ARBA00023136"/>
    </source>
</evidence>
<dbReference type="InterPro" id="IPR027417">
    <property type="entry name" value="P-loop_NTPase"/>
</dbReference>
<comment type="subcellular location">
    <subcellularLocation>
        <location evidence="1">Cell membrane</location>
    </subcellularLocation>
</comment>
<evidence type="ECO:0000256" key="3">
    <source>
        <dbReference type="ARBA" id="ARBA00022475"/>
    </source>
</evidence>
<evidence type="ECO:0000256" key="5">
    <source>
        <dbReference type="ARBA" id="ARBA00022801"/>
    </source>
</evidence>
<evidence type="ECO:0000256" key="8">
    <source>
        <dbReference type="SAM" id="MobiDB-lite"/>
    </source>
</evidence>
<dbReference type="PROSITE" id="PS51421">
    <property type="entry name" value="RAS"/>
    <property type="match status" value="1"/>
</dbReference>
<dbReference type="AlphaFoldDB" id="A0AAV2IHP7"/>
<dbReference type="SMART" id="SM00174">
    <property type="entry name" value="RHO"/>
    <property type="match status" value="1"/>
</dbReference>
<dbReference type="InterPro" id="IPR001806">
    <property type="entry name" value="Small_GTPase"/>
</dbReference>
<dbReference type="PROSITE" id="PS51419">
    <property type="entry name" value="RAB"/>
    <property type="match status" value="1"/>
</dbReference>
<keyword evidence="3" id="KW-1003">Cell membrane</keyword>
<dbReference type="NCBIfam" id="TIGR00231">
    <property type="entry name" value="small_GTP"/>
    <property type="match status" value="1"/>
</dbReference>
<dbReference type="Proteomes" id="UP001497497">
    <property type="component" value="Unassembled WGS sequence"/>
</dbReference>
<dbReference type="GO" id="GO:0003925">
    <property type="term" value="F:G protein activity"/>
    <property type="evidence" value="ECO:0007669"/>
    <property type="project" value="UniProtKB-EC"/>
</dbReference>
<dbReference type="GO" id="GO:0005525">
    <property type="term" value="F:GTP binding"/>
    <property type="evidence" value="ECO:0007669"/>
    <property type="project" value="UniProtKB-KW"/>
</dbReference>
<keyword evidence="10" id="KW-1185">Reference proteome</keyword>
<organism evidence="9 10">
    <name type="scientific">Lymnaea stagnalis</name>
    <name type="common">Great pond snail</name>
    <name type="synonym">Helix stagnalis</name>
    <dbReference type="NCBI Taxonomy" id="6523"/>
    <lineage>
        <taxon>Eukaryota</taxon>
        <taxon>Metazoa</taxon>
        <taxon>Spiralia</taxon>
        <taxon>Lophotrochozoa</taxon>
        <taxon>Mollusca</taxon>
        <taxon>Gastropoda</taxon>
        <taxon>Heterobranchia</taxon>
        <taxon>Euthyneura</taxon>
        <taxon>Panpulmonata</taxon>
        <taxon>Hygrophila</taxon>
        <taxon>Lymnaeoidea</taxon>
        <taxon>Lymnaeidae</taxon>
        <taxon>Lymnaea</taxon>
    </lineage>
</organism>
<feature type="region of interest" description="Disordered" evidence="8">
    <location>
        <begin position="179"/>
        <end position="218"/>
    </location>
</feature>
<dbReference type="SMART" id="SM00173">
    <property type="entry name" value="RAS"/>
    <property type="match status" value="1"/>
</dbReference>
<dbReference type="InterPro" id="IPR005225">
    <property type="entry name" value="Small_GTP-bd"/>
</dbReference>
<keyword evidence="6" id="KW-0342">GTP-binding</keyword>
<sequence>MSSQSSRGRRKYKLVILGDGGVGKSALVIQFVCHRFLEYHDPTIEDSFEQQCRIDDEPAHLDILDTAGQTEFTAMREQYMRNGEGFILCFSITDRRSFDELITYRNLINRVRPGEEIPIIIAGNKCDLEQKRKVKYEEGISLAQQLGCRYYETSAYLRKCIDDVFHGLVRAIREKEKEKLDQGTNGRKKHGKVMRLLNSLQPSQLFRKGSTSKQSKDM</sequence>
<dbReference type="PRINTS" id="PR00449">
    <property type="entry name" value="RASTRNSFRMNG"/>
</dbReference>
<dbReference type="Gene3D" id="3.40.50.300">
    <property type="entry name" value="P-loop containing nucleotide triphosphate hydrolases"/>
    <property type="match status" value="1"/>
</dbReference>
<dbReference type="EC" id="3.6.5.2" evidence="2"/>
<dbReference type="SMART" id="SM00175">
    <property type="entry name" value="RAB"/>
    <property type="match status" value="1"/>
</dbReference>
<evidence type="ECO:0000313" key="9">
    <source>
        <dbReference type="EMBL" id="CAL1546541.1"/>
    </source>
</evidence>
<protein>
    <recommendedName>
        <fullName evidence="2">small monomeric GTPase</fullName>
        <ecNumber evidence="2">3.6.5.2</ecNumber>
    </recommendedName>
</protein>
<dbReference type="EMBL" id="CAXITT010000827">
    <property type="protein sequence ID" value="CAL1546541.1"/>
    <property type="molecule type" value="Genomic_DNA"/>
</dbReference>
<keyword evidence="7" id="KW-0472">Membrane</keyword>
<evidence type="ECO:0000256" key="6">
    <source>
        <dbReference type="ARBA" id="ARBA00023134"/>
    </source>
</evidence>
<dbReference type="Pfam" id="PF00071">
    <property type="entry name" value="Ras"/>
    <property type="match status" value="1"/>
</dbReference>
<comment type="caution">
    <text evidence="9">The sequence shown here is derived from an EMBL/GenBank/DDBJ whole genome shotgun (WGS) entry which is preliminary data.</text>
</comment>
<feature type="compositionally biased region" description="Polar residues" evidence="8">
    <location>
        <begin position="198"/>
        <end position="218"/>
    </location>
</feature>
<proteinExistence type="predicted"/>